<accession>W2RQ77</accession>
<evidence type="ECO:0000256" key="3">
    <source>
        <dbReference type="SAM" id="SignalP"/>
    </source>
</evidence>
<feature type="region of interest" description="Disordered" evidence="1">
    <location>
        <begin position="115"/>
        <end position="149"/>
    </location>
</feature>
<keyword evidence="2" id="KW-0812">Transmembrane</keyword>
<dbReference type="OrthoDB" id="5426355at2759"/>
<dbReference type="Proteomes" id="UP000030752">
    <property type="component" value="Unassembled WGS sequence"/>
</dbReference>
<reference evidence="4 5" key="1">
    <citation type="submission" date="2013-03" db="EMBL/GenBank/DDBJ databases">
        <title>The Genome Sequence of Phialophora europaea CBS 101466.</title>
        <authorList>
            <consortium name="The Broad Institute Genomics Platform"/>
            <person name="Cuomo C."/>
            <person name="de Hoog S."/>
            <person name="Gorbushina A."/>
            <person name="Walker B."/>
            <person name="Young S.K."/>
            <person name="Zeng Q."/>
            <person name="Gargeya S."/>
            <person name="Fitzgerald M."/>
            <person name="Haas B."/>
            <person name="Abouelleil A."/>
            <person name="Allen A.W."/>
            <person name="Alvarado L."/>
            <person name="Arachchi H.M."/>
            <person name="Berlin A.M."/>
            <person name="Chapman S.B."/>
            <person name="Gainer-Dewar J."/>
            <person name="Goldberg J."/>
            <person name="Griggs A."/>
            <person name="Gujja S."/>
            <person name="Hansen M."/>
            <person name="Howarth C."/>
            <person name="Imamovic A."/>
            <person name="Ireland A."/>
            <person name="Larimer J."/>
            <person name="McCowan C."/>
            <person name="Murphy C."/>
            <person name="Pearson M."/>
            <person name="Poon T.W."/>
            <person name="Priest M."/>
            <person name="Roberts A."/>
            <person name="Saif S."/>
            <person name="Shea T."/>
            <person name="Sisk P."/>
            <person name="Sykes S."/>
            <person name="Wortman J."/>
            <person name="Nusbaum C."/>
            <person name="Birren B."/>
        </authorList>
    </citation>
    <scope>NUCLEOTIDE SEQUENCE [LARGE SCALE GENOMIC DNA]</scope>
    <source>
        <strain evidence="4 5">CBS 101466</strain>
    </source>
</reference>
<gene>
    <name evidence="4" type="ORF">HMPREF1541_06495</name>
</gene>
<dbReference type="HOGENOM" id="CLU_1214706_0_0_1"/>
<keyword evidence="2" id="KW-0472">Membrane</keyword>
<evidence type="ECO:0000313" key="4">
    <source>
        <dbReference type="EMBL" id="ETN38460.1"/>
    </source>
</evidence>
<feature type="compositionally biased region" description="Low complexity" evidence="1">
    <location>
        <begin position="117"/>
        <end position="148"/>
    </location>
</feature>
<dbReference type="VEuPathDB" id="FungiDB:HMPREF1541_06495"/>
<keyword evidence="2" id="KW-1133">Transmembrane helix</keyword>
<feature type="chain" id="PRO_5004824410" description="Extracellular membrane protein CFEM domain-containing protein" evidence="3">
    <location>
        <begin position="20"/>
        <end position="228"/>
    </location>
</feature>
<dbReference type="RefSeq" id="XP_008719049.1">
    <property type="nucleotide sequence ID" value="XM_008720827.1"/>
</dbReference>
<protein>
    <recommendedName>
        <fullName evidence="6">Extracellular membrane protein CFEM domain-containing protein</fullName>
    </recommendedName>
</protein>
<dbReference type="GeneID" id="19973834"/>
<evidence type="ECO:0000256" key="2">
    <source>
        <dbReference type="SAM" id="Phobius"/>
    </source>
</evidence>
<sequence>MRPTLQLFALLLTPLLSSAQNFVPSTGLGNFPACAANCAVLQQAQSTCLAQTGQQSSSLAAENCFCQSPTLQALYTTPDAVCVAECPTQQPDRVNLRTWFTSFCSQVGQGVDPNAPTTSTTIVTSTSTNTNGPTSTSGSTSSGQQQSNNKDESWFAGHWQWIVMVIVLAIGLGALAWLLIFLRNRHRRKLDERRAQIGGFPTEREKARGAQSATPDLWGPHQVGSLAE</sequence>
<keyword evidence="3" id="KW-0732">Signal</keyword>
<feature type="region of interest" description="Disordered" evidence="1">
    <location>
        <begin position="196"/>
        <end position="228"/>
    </location>
</feature>
<dbReference type="eggNOG" id="ENOG502SPC3">
    <property type="taxonomic scope" value="Eukaryota"/>
</dbReference>
<feature type="transmembrane region" description="Helical" evidence="2">
    <location>
        <begin position="159"/>
        <end position="182"/>
    </location>
</feature>
<feature type="signal peptide" evidence="3">
    <location>
        <begin position="1"/>
        <end position="19"/>
    </location>
</feature>
<evidence type="ECO:0008006" key="6">
    <source>
        <dbReference type="Google" id="ProtNLM"/>
    </source>
</evidence>
<keyword evidence="5" id="KW-1185">Reference proteome</keyword>
<organism evidence="4 5">
    <name type="scientific">Cyphellophora europaea (strain CBS 101466)</name>
    <name type="common">Phialophora europaea</name>
    <dbReference type="NCBI Taxonomy" id="1220924"/>
    <lineage>
        <taxon>Eukaryota</taxon>
        <taxon>Fungi</taxon>
        <taxon>Dikarya</taxon>
        <taxon>Ascomycota</taxon>
        <taxon>Pezizomycotina</taxon>
        <taxon>Eurotiomycetes</taxon>
        <taxon>Chaetothyriomycetidae</taxon>
        <taxon>Chaetothyriales</taxon>
        <taxon>Cyphellophoraceae</taxon>
        <taxon>Cyphellophora</taxon>
    </lineage>
</organism>
<dbReference type="EMBL" id="KB822722">
    <property type="protein sequence ID" value="ETN38460.1"/>
    <property type="molecule type" value="Genomic_DNA"/>
</dbReference>
<proteinExistence type="predicted"/>
<dbReference type="AlphaFoldDB" id="W2RQ77"/>
<name>W2RQ77_CYPE1</name>
<evidence type="ECO:0000256" key="1">
    <source>
        <dbReference type="SAM" id="MobiDB-lite"/>
    </source>
</evidence>
<dbReference type="InParanoid" id="W2RQ77"/>
<evidence type="ECO:0000313" key="5">
    <source>
        <dbReference type="Proteomes" id="UP000030752"/>
    </source>
</evidence>